<comment type="caution">
    <text evidence="2">The sequence shown here is derived from an EMBL/GenBank/DDBJ whole genome shotgun (WGS) entry which is preliminary data.</text>
</comment>
<sequence>MSDGNPLHEKSGGTRISTMCGARTNTDSRGSVMETKATADFVNLGDRNKSYFHNKVQQ</sequence>
<dbReference type="EMBL" id="JBBNAG010000012">
    <property type="protein sequence ID" value="KAK9089321.1"/>
    <property type="molecule type" value="Genomic_DNA"/>
</dbReference>
<name>A0AAP0E9X1_9MAGN</name>
<protein>
    <submittedName>
        <fullName evidence="2">Uncharacterized protein</fullName>
    </submittedName>
</protein>
<dbReference type="Proteomes" id="UP001419268">
    <property type="component" value="Unassembled WGS sequence"/>
</dbReference>
<evidence type="ECO:0000256" key="1">
    <source>
        <dbReference type="SAM" id="MobiDB-lite"/>
    </source>
</evidence>
<dbReference type="AlphaFoldDB" id="A0AAP0E9X1"/>
<evidence type="ECO:0000313" key="3">
    <source>
        <dbReference type="Proteomes" id="UP001419268"/>
    </source>
</evidence>
<feature type="region of interest" description="Disordered" evidence="1">
    <location>
        <begin position="1"/>
        <end position="33"/>
    </location>
</feature>
<gene>
    <name evidence="2" type="ORF">Scep_028403</name>
</gene>
<keyword evidence="3" id="KW-1185">Reference proteome</keyword>
<accession>A0AAP0E9X1</accession>
<organism evidence="2 3">
    <name type="scientific">Stephania cephalantha</name>
    <dbReference type="NCBI Taxonomy" id="152367"/>
    <lineage>
        <taxon>Eukaryota</taxon>
        <taxon>Viridiplantae</taxon>
        <taxon>Streptophyta</taxon>
        <taxon>Embryophyta</taxon>
        <taxon>Tracheophyta</taxon>
        <taxon>Spermatophyta</taxon>
        <taxon>Magnoliopsida</taxon>
        <taxon>Ranunculales</taxon>
        <taxon>Menispermaceae</taxon>
        <taxon>Menispermoideae</taxon>
        <taxon>Cissampelideae</taxon>
        <taxon>Stephania</taxon>
    </lineage>
</organism>
<evidence type="ECO:0000313" key="2">
    <source>
        <dbReference type="EMBL" id="KAK9089321.1"/>
    </source>
</evidence>
<proteinExistence type="predicted"/>
<feature type="compositionally biased region" description="Basic and acidic residues" evidence="1">
    <location>
        <begin position="1"/>
        <end position="12"/>
    </location>
</feature>
<reference evidence="2 3" key="1">
    <citation type="submission" date="2024-01" db="EMBL/GenBank/DDBJ databases">
        <title>Genome assemblies of Stephania.</title>
        <authorList>
            <person name="Yang L."/>
        </authorList>
    </citation>
    <scope>NUCLEOTIDE SEQUENCE [LARGE SCALE GENOMIC DNA]</scope>
    <source>
        <strain evidence="2">JXDWG</strain>
        <tissue evidence="2">Leaf</tissue>
    </source>
</reference>